<dbReference type="EMBL" id="HACA01030311">
    <property type="protein sequence ID" value="CDW47672.1"/>
    <property type="molecule type" value="Transcribed_RNA"/>
</dbReference>
<reference evidence="1" key="1">
    <citation type="submission" date="2014-05" db="EMBL/GenBank/DDBJ databases">
        <authorList>
            <person name="Chronopoulou M."/>
        </authorList>
    </citation>
    <scope>NUCLEOTIDE SEQUENCE</scope>
    <source>
        <tissue evidence="1">Whole organism</tissue>
    </source>
</reference>
<protein>
    <submittedName>
        <fullName evidence="1">Uncharacterized protein</fullName>
    </submittedName>
</protein>
<dbReference type="AlphaFoldDB" id="A0A0K2VBW0"/>
<sequence>MVTYIWAILKIKLNSILVDFFPSFSSTSNTRI</sequence>
<organism evidence="1">
    <name type="scientific">Lepeophtheirus salmonis</name>
    <name type="common">Salmon louse</name>
    <name type="synonym">Caligus salmonis</name>
    <dbReference type="NCBI Taxonomy" id="72036"/>
    <lineage>
        <taxon>Eukaryota</taxon>
        <taxon>Metazoa</taxon>
        <taxon>Ecdysozoa</taxon>
        <taxon>Arthropoda</taxon>
        <taxon>Crustacea</taxon>
        <taxon>Multicrustacea</taxon>
        <taxon>Hexanauplia</taxon>
        <taxon>Copepoda</taxon>
        <taxon>Siphonostomatoida</taxon>
        <taxon>Caligidae</taxon>
        <taxon>Lepeophtheirus</taxon>
    </lineage>
</organism>
<name>A0A0K2VBW0_LEPSM</name>
<proteinExistence type="predicted"/>
<accession>A0A0K2VBW0</accession>
<evidence type="ECO:0000313" key="1">
    <source>
        <dbReference type="EMBL" id="CDW47672.1"/>
    </source>
</evidence>